<accession>A0ACB7S5S2</accession>
<dbReference type="EMBL" id="CM023485">
    <property type="protein sequence ID" value="KAH6930070.1"/>
    <property type="molecule type" value="Genomic_DNA"/>
</dbReference>
<organism evidence="1 2">
    <name type="scientific">Hyalomma asiaticum</name>
    <name type="common">Tick</name>
    <dbReference type="NCBI Taxonomy" id="266040"/>
    <lineage>
        <taxon>Eukaryota</taxon>
        <taxon>Metazoa</taxon>
        <taxon>Ecdysozoa</taxon>
        <taxon>Arthropoda</taxon>
        <taxon>Chelicerata</taxon>
        <taxon>Arachnida</taxon>
        <taxon>Acari</taxon>
        <taxon>Parasitiformes</taxon>
        <taxon>Ixodida</taxon>
        <taxon>Ixodoidea</taxon>
        <taxon>Ixodidae</taxon>
        <taxon>Hyalomminae</taxon>
        <taxon>Hyalomma</taxon>
    </lineage>
</organism>
<dbReference type="Proteomes" id="UP000821845">
    <property type="component" value="Chromosome 5"/>
</dbReference>
<comment type="caution">
    <text evidence="1">The sequence shown here is derived from an EMBL/GenBank/DDBJ whole genome shotgun (WGS) entry which is preliminary data.</text>
</comment>
<reference evidence="1" key="1">
    <citation type="submission" date="2020-05" db="EMBL/GenBank/DDBJ databases">
        <title>Large-scale comparative analyses of tick genomes elucidate their genetic diversity and vector capacities.</title>
        <authorList>
            <person name="Jia N."/>
            <person name="Wang J."/>
            <person name="Shi W."/>
            <person name="Du L."/>
            <person name="Sun Y."/>
            <person name="Zhan W."/>
            <person name="Jiang J."/>
            <person name="Wang Q."/>
            <person name="Zhang B."/>
            <person name="Ji P."/>
            <person name="Sakyi L.B."/>
            <person name="Cui X."/>
            <person name="Yuan T."/>
            <person name="Jiang B."/>
            <person name="Yang W."/>
            <person name="Lam T.T.-Y."/>
            <person name="Chang Q."/>
            <person name="Ding S."/>
            <person name="Wang X."/>
            <person name="Zhu J."/>
            <person name="Ruan X."/>
            <person name="Zhao L."/>
            <person name="Wei J."/>
            <person name="Que T."/>
            <person name="Du C."/>
            <person name="Cheng J."/>
            <person name="Dai P."/>
            <person name="Han X."/>
            <person name="Huang E."/>
            <person name="Gao Y."/>
            <person name="Liu J."/>
            <person name="Shao H."/>
            <person name="Ye R."/>
            <person name="Li L."/>
            <person name="Wei W."/>
            <person name="Wang X."/>
            <person name="Wang C."/>
            <person name="Yang T."/>
            <person name="Huo Q."/>
            <person name="Li W."/>
            <person name="Guo W."/>
            <person name="Chen H."/>
            <person name="Zhou L."/>
            <person name="Ni X."/>
            <person name="Tian J."/>
            <person name="Zhou Y."/>
            <person name="Sheng Y."/>
            <person name="Liu T."/>
            <person name="Pan Y."/>
            <person name="Xia L."/>
            <person name="Li J."/>
            <person name="Zhao F."/>
            <person name="Cao W."/>
        </authorList>
    </citation>
    <scope>NUCLEOTIDE SEQUENCE</scope>
    <source>
        <strain evidence="1">Hyas-2018</strain>
    </source>
</reference>
<keyword evidence="2" id="KW-1185">Reference proteome</keyword>
<evidence type="ECO:0000313" key="1">
    <source>
        <dbReference type="EMBL" id="KAH6930070.1"/>
    </source>
</evidence>
<proteinExistence type="predicted"/>
<evidence type="ECO:0000313" key="2">
    <source>
        <dbReference type="Proteomes" id="UP000821845"/>
    </source>
</evidence>
<protein>
    <submittedName>
        <fullName evidence="1">Uncharacterized protein</fullName>
    </submittedName>
</protein>
<gene>
    <name evidence="1" type="ORF">HPB50_008773</name>
</gene>
<name>A0ACB7S5S2_HYAAI</name>
<sequence>MLQLQRVDLVTHYKALTRPVRLGDAFVDVLFREVLGACRERIVRIFGTSPDITEAVQVKVALKKGSVAWWKARPRSIQITSAHKGQFTENSWLAHDSKQHKDGDRIRALRLRTNLYPTRTLSNMHATDPAARACRRCAQRPETAFHIL</sequence>